<comment type="caution">
    <text evidence="9">The sequence shown here is derived from an EMBL/GenBank/DDBJ whole genome shotgun (WGS) entry which is preliminary data.</text>
</comment>
<dbReference type="SUPFAM" id="SSF48371">
    <property type="entry name" value="ARM repeat"/>
    <property type="match status" value="1"/>
</dbReference>
<evidence type="ECO:0000256" key="1">
    <source>
        <dbReference type="ARBA" id="ARBA00004308"/>
    </source>
</evidence>
<comment type="subcellular location">
    <subcellularLocation>
        <location evidence="1">Endomembrane system</location>
    </subcellularLocation>
</comment>
<evidence type="ECO:0000256" key="2">
    <source>
        <dbReference type="ARBA" id="ARBA00006613"/>
    </source>
</evidence>
<dbReference type="PANTHER" id="PTHR22781:SF12">
    <property type="entry name" value="AP-3 COMPLEX SUBUNIT DELTA-1"/>
    <property type="match status" value="1"/>
</dbReference>
<dbReference type="Gene3D" id="1.25.10.10">
    <property type="entry name" value="Leucine-rich Repeat Variant"/>
    <property type="match status" value="1"/>
</dbReference>
<dbReference type="AlphaFoldDB" id="A0A196S4H1"/>
<dbReference type="GO" id="GO:0010008">
    <property type="term" value="C:endosome membrane"/>
    <property type="evidence" value="ECO:0007669"/>
    <property type="project" value="TreeGrafter"/>
</dbReference>
<protein>
    <submittedName>
        <fullName evidence="9">Adaptor protein complex 3, subunit delta</fullName>
    </submittedName>
</protein>
<feature type="region of interest" description="Disordered" evidence="7">
    <location>
        <begin position="599"/>
        <end position="670"/>
    </location>
</feature>
<keyword evidence="10" id="KW-1185">Reference proteome</keyword>
<proteinExistence type="inferred from homology"/>
<evidence type="ECO:0000259" key="8">
    <source>
        <dbReference type="Pfam" id="PF01602"/>
    </source>
</evidence>
<evidence type="ECO:0000256" key="4">
    <source>
        <dbReference type="ARBA" id="ARBA00022737"/>
    </source>
</evidence>
<accession>A0A196S4H1</accession>
<dbReference type="Pfam" id="PF01602">
    <property type="entry name" value="Adaptin_N"/>
    <property type="match status" value="1"/>
</dbReference>
<feature type="compositionally biased region" description="Basic residues" evidence="7">
    <location>
        <begin position="747"/>
        <end position="759"/>
    </location>
</feature>
<feature type="compositionally biased region" description="Basic and acidic residues" evidence="7">
    <location>
        <begin position="599"/>
        <end position="629"/>
    </location>
</feature>
<dbReference type="InterPro" id="IPR016024">
    <property type="entry name" value="ARM-type_fold"/>
</dbReference>
<evidence type="ECO:0000256" key="6">
    <source>
        <dbReference type="ARBA" id="ARBA00023136"/>
    </source>
</evidence>
<organism evidence="9 10">
    <name type="scientific">Blastocystis sp. subtype 1 (strain ATCC 50177 / NandII)</name>
    <dbReference type="NCBI Taxonomy" id="478820"/>
    <lineage>
        <taxon>Eukaryota</taxon>
        <taxon>Sar</taxon>
        <taxon>Stramenopiles</taxon>
        <taxon>Bigyra</taxon>
        <taxon>Opalozoa</taxon>
        <taxon>Opalinata</taxon>
        <taxon>Blastocystidae</taxon>
        <taxon>Blastocystis</taxon>
    </lineage>
</organism>
<keyword evidence="6" id="KW-0472">Membrane</keyword>
<feature type="region of interest" description="Disordered" evidence="7">
    <location>
        <begin position="740"/>
        <end position="865"/>
    </location>
</feature>
<dbReference type="GO" id="GO:0006623">
    <property type="term" value="P:protein targeting to vacuole"/>
    <property type="evidence" value="ECO:0007669"/>
    <property type="project" value="TreeGrafter"/>
</dbReference>
<keyword evidence="5" id="KW-0653">Protein transport</keyword>
<feature type="compositionally biased region" description="Basic and acidic residues" evidence="7">
    <location>
        <begin position="646"/>
        <end position="670"/>
    </location>
</feature>
<dbReference type="EMBL" id="LXWW01000568">
    <property type="protein sequence ID" value="OAO12008.1"/>
    <property type="molecule type" value="Genomic_DNA"/>
</dbReference>
<dbReference type="STRING" id="478820.A0A196S4H1"/>
<dbReference type="OrthoDB" id="10264595at2759"/>
<dbReference type="InterPro" id="IPR017105">
    <property type="entry name" value="AP3_complex_dsu"/>
</dbReference>
<dbReference type="PANTHER" id="PTHR22781">
    <property type="entry name" value="DELTA ADAPTIN-RELATED"/>
    <property type="match status" value="1"/>
</dbReference>
<dbReference type="GO" id="GO:0030123">
    <property type="term" value="C:AP-3 adaptor complex"/>
    <property type="evidence" value="ECO:0007669"/>
    <property type="project" value="InterPro"/>
</dbReference>
<dbReference type="InterPro" id="IPR011989">
    <property type="entry name" value="ARM-like"/>
</dbReference>
<dbReference type="GO" id="GO:0006896">
    <property type="term" value="P:Golgi to vacuole transport"/>
    <property type="evidence" value="ECO:0007669"/>
    <property type="project" value="TreeGrafter"/>
</dbReference>
<keyword evidence="4" id="KW-0677">Repeat</keyword>
<dbReference type="InterPro" id="IPR002553">
    <property type="entry name" value="Clathrin/coatomer_adapt-like_N"/>
</dbReference>
<evidence type="ECO:0000256" key="5">
    <source>
        <dbReference type="ARBA" id="ARBA00022927"/>
    </source>
</evidence>
<gene>
    <name evidence="9" type="ORF">AV274_6332</name>
</gene>
<dbReference type="Proteomes" id="UP000078348">
    <property type="component" value="Unassembled WGS sequence"/>
</dbReference>
<evidence type="ECO:0000313" key="9">
    <source>
        <dbReference type="EMBL" id="OAO12008.1"/>
    </source>
</evidence>
<keyword evidence="3" id="KW-0813">Transport</keyword>
<name>A0A196S4H1_BLAHN</name>
<evidence type="ECO:0000256" key="7">
    <source>
        <dbReference type="SAM" id="MobiDB-lite"/>
    </source>
</evidence>
<feature type="compositionally biased region" description="Basic and acidic residues" evidence="7">
    <location>
        <begin position="837"/>
        <end position="856"/>
    </location>
</feature>
<sequence length="865" mass="97636">MAKKSYQEVVRGIRTAKDPAMYISEVLTEIRQEIKGTDRNDKVISLQKLIYLNLLGYNFDWAEFHVIEVMSQPLYKERRVGYLAATVLIRPESELFILCANTLKKAFLSKNKVYDVGLALDCFSMVVTEELARDLLPDILNLLKSKRAFVRRKAVLCLFRIYRQYPASLDEFYTPLVSMLGDADISVQSSAISVITELAREDPSRYQQLAPTIFNLLVNVENTWILIKVVKLLMNLVTQEPRLAKKILDPLVTIVRQAETKSLLYEAMMGVGQCLIYVPIKEGSKFAREVGKVAELLMAKFLEFVEDPDPNLKYLGLCGLLRLVKTAPAVVAKKSYIYVNCLKANDSTIRGKALSLIQEIANPKNLKNLVEDLVTCLHSGTEYEMREDIINGILDMCSRDMYKNTQDFAWLVSVLVDLAKTRGSHTGEAISQRLIDITLRVPAVRLITVNYVLPLLLQPDSVCESMKCVLIISLNSGGPSLTARRRVDRGRIANVFASLASPSVMYLDPAIQATCAFFISLTPSMLQSLLQVTLRFICSLGSGSDQAVVIKRSVVAHAAQFLSSQSDEVRYRASLLIEVLNATAAFDNETIAIEQREDVKQEMERMEEERKALTTLNEKKEEPAEKETTPESSDSELNLASALETQEAKEEAKEETPKEETPKEEVKEEAAQLGIHHLSELLSRLTEELLPVSAKAQKKVKVPEGLNLDEPLASLALDKEVEPVRSIEFNDGPLFVYASEKKEESGHRHHKGKHGHRREKKDLDQFYLGGKDDDEEGEVKELTLEDVGVPVVEGKEEEAPAVKFEVIRDEEESEEEKKETKSVAEGEKKHRHRSHRHREEKESAKEDSVKDDASVKERKHRHHHH</sequence>
<comment type="similarity">
    <text evidence="2">Belongs to the adaptor complexes large subunit family.</text>
</comment>
<feature type="domain" description="Clathrin/coatomer adaptor adaptin-like N-terminal" evidence="8">
    <location>
        <begin position="21"/>
        <end position="464"/>
    </location>
</feature>
<evidence type="ECO:0000313" key="10">
    <source>
        <dbReference type="Proteomes" id="UP000078348"/>
    </source>
</evidence>
<reference evidence="9 10" key="1">
    <citation type="submission" date="2016-05" db="EMBL/GenBank/DDBJ databases">
        <title>Nuclear genome of Blastocystis sp. subtype 1 NandII.</title>
        <authorList>
            <person name="Gentekaki E."/>
            <person name="Curtis B."/>
            <person name="Stairs C."/>
            <person name="Eme L."/>
            <person name="Herman E."/>
            <person name="Klimes V."/>
            <person name="Arias M.C."/>
            <person name="Elias M."/>
            <person name="Hilliou F."/>
            <person name="Klute M."/>
            <person name="Malik S.-B."/>
            <person name="Pightling A."/>
            <person name="Rachubinski R."/>
            <person name="Salas D."/>
            <person name="Schlacht A."/>
            <person name="Suga H."/>
            <person name="Archibald J."/>
            <person name="Ball S.G."/>
            <person name="Clark G."/>
            <person name="Dacks J."/>
            <person name="Van Der Giezen M."/>
            <person name="Tsaousis A."/>
            <person name="Roger A."/>
        </authorList>
    </citation>
    <scope>NUCLEOTIDE SEQUENCE [LARGE SCALE GENOMIC DNA]</scope>
    <source>
        <strain evidence="10">ATCC 50177 / NandII</strain>
    </source>
</reference>
<feature type="compositionally biased region" description="Basic and acidic residues" evidence="7">
    <location>
        <begin position="815"/>
        <end position="828"/>
    </location>
</feature>
<evidence type="ECO:0000256" key="3">
    <source>
        <dbReference type="ARBA" id="ARBA00022448"/>
    </source>
</evidence>